<sequence>MQNPIILKAVLCSAVLASTVAPTLATAGVEPFGESFDGWKFTQENVGQSILCRAVHNNQYVLGKQTNRRVHISFPNNTFNGTDTQASLAVGNDSEIITASGNGTRLILSNIPEAVFDTIGPERGFTWRAASKGNVQQGIVKLNDSTTSAIERLDECLDANSSKATATAVSSSQDWRKGAVGREVACSLKVKGKTYLNGTCRYDADKDGSFRLFGDKYFVYLTMLDKGFAGAAWNASPDSSHAQALLGEDFKRKGGCWIGKSAEICAWNKTEVKKPQTPSSTTPTRIKFAKGAISATVTGKLAGFESQQSYVIAVGKGQTMTVEQLNPANQRTTLGITAPNGADVSDMDLSCNNSKKVSPTIAGDYTIRVSECMKADAWKGGYKLKVTVK</sequence>
<evidence type="ECO:0000313" key="2">
    <source>
        <dbReference type="EMBL" id="MBO0615087.1"/>
    </source>
</evidence>
<dbReference type="AlphaFoldDB" id="A0A8B0SLS3"/>
<dbReference type="Gene3D" id="2.60.120.380">
    <property type="match status" value="1"/>
</dbReference>
<dbReference type="Proteomes" id="UP000664466">
    <property type="component" value="Unassembled WGS sequence"/>
</dbReference>
<accession>A0A8B0SLS3</accession>
<proteinExistence type="predicted"/>
<dbReference type="RefSeq" id="WP_207252814.1">
    <property type="nucleotide sequence ID" value="NZ_JAFMPM010000008.1"/>
</dbReference>
<feature type="chain" id="PRO_5032704649" evidence="1">
    <location>
        <begin position="28"/>
        <end position="389"/>
    </location>
</feature>
<evidence type="ECO:0000313" key="3">
    <source>
        <dbReference type="EMBL" id="QTX09882.1"/>
    </source>
</evidence>
<dbReference type="EMBL" id="CP072748">
    <property type="protein sequence ID" value="QTX09882.1"/>
    <property type="molecule type" value="Genomic_DNA"/>
</dbReference>
<reference evidence="2 4" key="1">
    <citation type="submission" date="2021-03" db="EMBL/GenBank/DDBJ databases">
        <title>Draft genome and methylome analysis of Thiotrix fructosivoruns ATCC 49748.</title>
        <authorList>
            <person name="Fomenkov A."/>
            <person name="Grabovich M.Y."/>
            <person name="Roberts R.J."/>
        </authorList>
    </citation>
    <scope>NUCLEOTIDE SEQUENCE [LARGE SCALE GENOMIC DNA]</scope>
    <source>
        <strain evidence="2 4">ATCC 49748</strain>
    </source>
</reference>
<keyword evidence="4" id="KW-1185">Reference proteome</keyword>
<keyword evidence="1" id="KW-0732">Signal</keyword>
<name>A0A8B0SLS3_9GAMM</name>
<organism evidence="3">
    <name type="scientific">Thiothrix fructosivorans</name>
    <dbReference type="NCBI Taxonomy" id="111770"/>
    <lineage>
        <taxon>Bacteria</taxon>
        <taxon>Pseudomonadati</taxon>
        <taxon>Pseudomonadota</taxon>
        <taxon>Gammaproteobacteria</taxon>
        <taxon>Thiotrichales</taxon>
        <taxon>Thiotrichaceae</taxon>
        <taxon>Thiothrix</taxon>
    </lineage>
</organism>
<evidence type="ECO:0000313" key="4">
    <source>
        <dbReference type="Proteomes" id="UP000664466"/>
    </source>
</evidence>
<feature type="signal peptide" evidence="1">
    <location>
        <begin position="1"/>
        <end position="27"/>
    </location>
</feature>
<protein>
    <submittedName>
        <fullName evidence="3">Uncharacterized protein</fullName>
    </submittedName>
</protein>
<evidence type="ECO:0000256" key="1">
    <source>
        <dbReference type="SAM" id="SignalP"/>
    </source>
</evidence>
<reference evidence="3" key="2">
    <citation type="submission" date="2021-04" db="EMBL/GenBank/DDBJ databases">
        <title>Complete Genome and methylome analysis of Thiothrix fructosivorans ATCC 49748.</title>
        <authorList>
            <person name="Fomenkov A."/>
            <person name="Sun L."/>
            <person name="Vincze T."/>
            <person name="Grabovich M.Y."/>
            <person name="Roberts R.J."/>
        </authorList>
    </citation>
    <scope>NUCLEOTIDE SEQUENCE</scope>
    <source>
        <strain evidence="3">ATCC 49748</strain>
    </source>
</reference>
<dbReference type="EMBL" id="JAFMPM010000008">
    <property type="protein sequence ID" value="MBO0615087.1"/>
    <property type="molecule type" value="Genomic_DNA"/>
</dbReference>
<gene>
    <name evidence="3" type="ORF">J1836_014895</name>
    <name evidence="2" type="ORF">J1836_19505</name>
</gene>